<dbReference type="InterPro" id="IPR003006">
    <property type="entry name" value="Ig/MHC_CS"/>
</dbReference>
<evidence type="ECO:0000256" key="1">
    <source>
        <dbReference type="SAM" id="MobiDB-lite"/>
    </source>
</evidence>
<reference evidence="3" key="1">
    <citation type="submission" date="2022-12" db="EMBL/GenBank/DDBJ databases">
        <title>Complete genome sequence of an Australian strain of Rouxiella badensis DAR84756 and resolution of the R. badensis DSM100043 and R. chamberiensis DSM28324 genomes.</title>
        <authorList>
            <person name="Paul S."/>
            <person name="Anderson P.J."/>
            <person name="Maynard G."/>
            <person name="Dyall-Smith M."/>
            <person name="Kudinha T."/>
        </authorList>
    </citation>
    <scope>NUCLEOTIDE SEQUENCE</scope>
    <source>
        <strain evidence="3">DSM 28324</strain>
    </source>
</reference>
<feature type="signal peptide" evidence="2">
    <location>
        <begin position="1"/>
        <end position="21"/>
    </location>
</feature>
<proteinExistence type="predicted"/>
<dbReference type="EMBL" id="CP114058">
    <property type="protein sequence ID" value="WAT01724.1"/>
    <property type="molecule type" value="Genomic_DNA"/>
</dbReference>
<feature type="chain" id="PRO_5046644126" evidence="2">
    <location>
        <begin position="22"/>
        <end position="84"/>
    </location>
</feature>
<accession>A0ABY7HQQ1</accession>
<dbReference type="Proteomes" id="UP001164712">
    <property type="component" value="Chromosome"/>
</dbReference>
<dbReference type="PROSITE" id="PS00290">
    <property type="entry name" value="IG_MHC"/>
    <property type="match status" value="1"/>
</dbReference>
<keyword evidence="4" id="KW-1185">Reference proteome</keyword>
<feature type="compositionally biased region" description="Polar residues" evidence="1">
    <location>
        <begin position="45"/>
        <end position="60"/>
    </location>
</feature>
<feature type="region of interest" description="Disordered" evidence="1">
    <location>
        <begin position="45"/>
        <end position="64"/>
    </location>
</feature>
<keyword evidence="2" id="KW-0732">Signal</keyword>
<organism evidence="3 4">
    <name type="scientific">Rouxiella chamberiensis</name>
    <dbReference type="NCBI Taxonomy" id="1513468"/>
    <lineage>
        <taxon>Bacteria</taxon>
        <taxon>Pseudomonadati</taxon>
        <taxon>Pseudomonadota</taxon>
        <taxon>Gammaproteobacteria</taxon>
        <taxon>Enterobacterales</taxon>
        <taxon>Yersiniaceae</taxon>
        <taxon>Rouxiella</taxon>
    </lineage>
</organism>
<evidence type="ECO:0000256" key="2">
    <source>
        <dbReference type="SAM" id="SignalP"/>
    </source>
</evidence>
<protein>
    <submittedName>
        <fullName evidence="3">Uncharacterized protein</fullName>
    </submittedName>
</protein>
<name>A0ABY7HQQ1_9GAMM</name>
<dbReference type="RefSeq" id="WP_269128072.1">
    <property type="nucleotide sequence ID" value="NZ_CP114058.1"/>
</dbReference>
<gene>
    <name evidence="3" type="ORF">O1V66_03015</name>
</gene>
<sequence length="84" mass="8931">MLKKSLISIAILLSMPLAASAAQIYSCSVTHSTESESGVVQSERITASSPLTDNGDTFTINPAGLGEKPALRLKRLKRQTVDKS</sequence>
<evidence type="ECO:0000313" key="3">
    <source>
        <dbReference type="EMBL" id="WAT01724.1"/>
    </source>
</evidence>
<evidence type="ECO:0000313" key="4">
    <source>
        <dbReference type="Proteomes" id="UP001164712"/>
    </source>
</evidence>